<dbReference type="Pfam" id="PF00005">
    <property type="entry name" value="ABC_tran"/>
    <property type="match status" value="1"/>
</dbReference>
<evidence type="ECO:0000313" key="6">
    <source>
        <dbReference type="EMBL" id="MDV6237049.1"/>
    </source>
</evidence>
<sequence>MGTVSVSHLSKSYRGKKAVSDLTFEIPPGRITGLLGPNGAGKTTTLRLLTGSLLPSSGKILFSDLDFLANRLRIQKKIGYLPESAPVYSALTAKEYLFFCANARGVLPSEIENSVRSVLRRFDLEEVLEYPISFLSKGYKQRLCLAGTILHDPEYIFLDEPTSGLDPIQISEFKDTIRSLGKTKTILLSSHILSEVEELCDHILVISDGTLIADSAVKGLSNVSKRILLWAEADPESVRSLFADTLYEIEITGRREESFSEYGIVPRSSAAPETFEILKNAPFKVRAFYPEKNSLESFFETLTRTESE</sequence>
<evidence type="ECO:0000256" key="1">
    <source>
        <dbReference type="ARBA" id="ARBA00005417"/>
    </source>
</evidence>
<reference evidence="6 8" key="2">
    <citation type="journal article" date="2018" name="Microb. Genom.">
        <title>Deciphering the unexplored Leptospira diversity from soils uncovers genomic evolution to virulence.</title>
        <authorList>
            <person name="Thibeaux R."/>
            <person name="Iraola G."/>
            <person name="Ferres I."/>
            <person name="Bierque E."/>
            <person name="Girault D."/>
            <person name="Soupe-Gilbert M.E."/>
            <person name="Picardeau M."/>
            <person name="Goarant C."/>
        </authorList>
    </citation>
    <scope>NUCLEOTIDE SEQUENCE [LARGE SCALE GENOMIC DNA]</scope>
    <source>
        <strain evidence="6 8">ATI7-C-A5</strain>
    </source>
</reference>
<dbReference type="OrthoDB" id="9775135at2"/>
<accession>A0A2N0BCA8</accession>
<dbReference type="GO" id="GO:0005524">
    <property type="term" value="F:ATP binding"/>
    <property type="evidence" value="ECO:0007669"/>
    <property type="project" value="UniProtKB-KW"/>
</dbReference>
<dbReference type="InterPro" id="IPR027417">
    <property type="entry name" value="P-loop_NTPase"/>
</dbReference>
<dbReference type="EMBL" id="NPEF01000026">
    <property type="protein sequence ID" value="PJZ94145.1"/>
    <property type="molecule type" value="Genomic_DNA"/>
</dbReference>
<reference evidence="6" key="3">
    <citation type="submission" date="2023-10" db="EMBL/GenBank/DDBJ databases">
        <authorList>
            <person name="Picardeau M."/>
            <person name="Thibeaux R."/>
        </authorList>
    </citation>
    <scope>NUCLEOTIDE SEQUENCE</scope>
    <source>
        <strain evidence="6">ATI7-C-A5</strain>
    </source>
</reference>
<dbReference type="InterPro" id="IPR003593">
    <property type="entry name" value="AAA+_ATPase"/>
</dbReference>
<organism evidence="7">
    <name type="scientific">Leptospira ellisii</name>
    <dbReference type="NCBI Taxonomy" id="2023197"/>
    <lineage>
        <taxon>Bacteria</taxon>
        <taxon>Pseudomonadati</taxon>
        <taxon>Spirochaetota</taxon>
        <taxon>Spirochaetia</taxon>
        <taxon>Leptospirales</taxon>
        <taxon>Leptospiraceae</taxon>
        <taxon>Leptospira</taxon>
    </lineage>
</organism>
<evidence type="ECO:0000259" key="5">
    <source>
        <dbReference type="PROSITE" id="PS50893"/>
    </source>
</evidence>
<dbReference type="AlphaFoldDB" id="A0A2N0BCA8"/>
<evidence type="ECO:0000256" key="2">
    <source>
        <dbReference type="ARBA" id="ARBA00022448"/>
    </source>
</evidence>
<keyword evidence="8" id="KW-1185">Reference proteome</keyword>
<dbReference type="PANTHER" id="PTHR43335:SF4">
    <property type="entry name" value="ABC TRANSPORTER, ATP-BINDING PROTEIN"/>
    <property type="match status" value="1"/>
</dbReference>
<dbReference type="Proteomes" id="UP000232122">
    <property type="component" value="Unassembled WGS sequence"/>
</dbReference>
<dbReference type="PROSITE" id="PS50893">
    <property type="entry name" value="ABC_TRANSPORTER_2"/>
    <property type="match status" value="1"/>
</dbReference>
<dbReference type="SUPFAM" id="SSF52540">
    <property type="entry name" value="P-loop containing nucleoside triphosphate hydrolases"/>
    <property type="match status" value="1"/>
</dbReference>
<dbReference type="SMART" id="SM00382">
    <property type="entry name" value="AAA"/>
    <property type="match status" value="1"/>
</dbReference>
<evidence type="ECO:0000313" key="8">
    <source>
        <dbReference type="Proteomes" id="UP000232122"/>
    </source>
</evidence>
<keyword evidence="4 7" id="KW-0067">ATP-binding</keyword>
<reference evidence="7" key="1">
    <citation type="submission" date="2017-07" db="EMBL/GenBank/DDBJ databases">
        <title>Leptospira spp. isolated from tropical soils.</title>
        <authorList>
            <person name="Thibeaux R."/>
            <person name="Iraola G."/>
            <person name="Ferres I."/>
            <person name="Bierque E."/>
            <person name="Girault D."/>
            <person name="Soupe-Gilbert M.-E."/>
            <person name="Picardeau M."/>
            <person name="Goarant C."/>
        </authorList>
    </citation>
    <scope>NUCLEOTIDE SEQUENCE [LARGE SCALE GENOMIC DNA]</scope>
    <source>
        <strain evidence="7">ATI7-C-A5</strain>
    </source>
</reference>
<keyword evidence="3" id="KW-0547">Nucleotide-binding</keyword>
<name>A0A2N0BCA8_9LEPT</name>
<evidence type="ECO:0000256" key="3">
    <source>
        <dbReference type="ARBA" id="ARBA00022741"/>
    </source>
</evidence>
<protein>
    <submittedName>
        <fullName evidence="7">ABC transporter ATP-binding protein</fullName>
    </submittedName>
</protein>
<comment type="caution">
    <text evidence="7">The sequence shown here is derived from an EMBL/GenBank/DDBJ whole genome shotgun (WGS) entry which is preliminary data.</text>
</comment>
<dbReference type="CDD" id="cd03230">
    <property type="entry name" value="ABC_DR_subfamily_A"/>
    <property type="match status" value="1"/>
</dbReference>
<dbReference type="PANTHER" id="PTHR43335">
    <property type="entry name" value="ABC TRANSPORTER, ATP-BINDING PROTEIN"/>
    <property type="match status" value="1"/>
</dbReference>
<evidence type="ECO:0000313" key="7">
    <source>
        <dbReference type="EMBL" id="PJZ94145.1"/>
    </source>
</evidence>
<dbReference type="EMBL" id="NPEF02000019">
    <property type="protein sequence ID" value="MDV6237049.1"/>
    <property type="molecule type" value="Genomic_DNA"/>
</dbReference>
<gene>
    <name evidence="6" type="ORF">CH379_015570</name>
    <name evidence="7" type="ORF">CH379_04120</name>
</gene>
<dbReference type="GO" id="GO:0016887">
    <property type="term" value="F:ATP hydrolysis activity"/>
    <property type="evidence" value="ECO:0007669"/>
    <property type="project" value="InterPro"/>
</dbReference>
<dbReference type="Gene3D" id="3.40.50.300">
    <property type="entry name" value="P-loop containing nucleotide triphosphate hydrolases"/>
    <property type="match status" value="1"/>
</dbReference>
<dbReference type="InterPro" id="IPR003439">
    <property type="entry name" value="ABC_transporter-like_ATP-bd"/>
</dbReference>
<dbReference type="RefSeq" id="WP_100764669.1">
    <property type="nucleotide sequence ID" value="NZ_NPEF02000019.1"/>
</dbReference>
<proteinExistence type="inferred from homology"/>
<keyword evidence="2" id="KW-0813">Transport</keyword>
<feature type="domain" description="ABC transporter" evidence="5">
    <location>
        <begin position="4"/>
        <end position="233"/>
    </location>
</feature>
<evidence type="ECO:0000256" key="4">
    <source>
        <dbReference type="ARBA" id="ARBA00022840"/>
    </source>
</evidence>
<comment type="similarity">
    <text evidence="1">Belongs to the ABC transporter superfamily.</text>
</comment>